<keyword evidence="1" id="KW-1133">Transmembrane helix</keyword>
<dbReference type="EMBL" id="BMIK01000010">
    <property type="protein sequence ID" value="GGC35472.1"/>
    <property type="molecule type" value="Genomic_DNA"/>
</dbReference>
<sequence>MPYFAMIIISINHEYEPYFNGSYPIDDDSTGRKKQVYLVLYRDIIRTGFNETVVKKPVAKFFGEDEAEIPPRKWTPEMKALVQQQIQENPVQRYRKITTLGKLVFSVAGLLVMVGIAAFVYAVFVSAPKQEGNRAAFTQLPEVGDRYYGSLFGRDYMAGGKLRAGWAIVESVNPQDSTITLRLSEDIGDFTFETMRADHSNFEGPTFHTKFSSGGRKNRFKGVDTDFEFESATYQDNFDAYKIPANHE</sequence>
<organism evidence="2 3">
    <name type="scientific">Parapedobacter defluvii</name>
    <dbReference type="NCBI Taxonomy" id="2045106"/>
    <lineage>
        <taxon>Bacteria</taxon>
        <taxon>Pseudomonadati</taxon>
        <taxon>Bacteroidota</taxon>
        <taxon>Sphingobacteriia</taxon>
        <taxon>Sphingobacteriales</taxon>
        <taxon>Sphingobacteriaceae</taxon>
        <taxon>Parapedobacter</taxon>
    </lineage>
</organism>
<keyword evidence="1" id="KW-0472">Membrane</keyword>
<feature type="transmembrane region" description="Helical" evidence="1">
    <location>
        <begin position="103"/>
        <end position="124"/>
    </location>
</feature>
<accession>A0ABQ1M6C7</accession>
<protein>
    <recommendedName>
        <fullName evidence="4">DUF4178 domain-containing protein</fullName>
    </recommendedName>
</protein>
<proteinExistence type="predicted"/>
<name>A0ABQ1M6C7_9SPHI</name>
<keyword evidence="1" id="KW-0812">Transmembrane</keyword>
<comment type="caution">
    <text evidence="2">The sequence shown here is derived from an EMBL/GenBank/DDBJ whole genome shotgun (WGS) entry which is preliminary data.</text>
</comment>
<evidence type="ECO:0000313" key="2">
    <source>
        <dbReference type="EMBL" id="GGC35472.1"/>
    </source>
</evidence>
<reference evidence="3" key="1">
    <citation type="journal article" date="2019" name="Int. J. Syst. Evol. Microbiol.">
        <title>The Global Catalogue of Microorganisms (GCM) 10K type strain sequencing project: providing services to taxonomists for standard genome sequencing and annotation.</title>
        <authorList>
            <consortium name="The Broad Institute Genomics Platform"/>
            <consortium name="The Broad Institute Genome Sequencing Center for Infectious Disease"/>
            <person name="Wu L."/>
            <person name="Ma J."/>
        </authorList>
    </citation>
    <scope>NUCLEOTIDE SEQUENCE [LARGE SCALE GENOMIC DNA]</scope>
    <source>
        <strain evidence="3">CGMCC 1.15342</strain>
    </source>
</reference>
<gene>
    <name evidence="2" type="ORF">GCM10011386_29510</name>
</gene>
<evidence type="ECO:0000313" key="3">
    <source>
        <dbReference type="Proteomes" id="UP000597338"/>
    </source>
</evidence>
<dbReference type="Proteomes" id="UP000597338">
    <property type="component" value="Unassembled WGS sequence"/>
</dbReference>
<keyword evidence="3" id="KW-1185">Reference proteome</keyword>
<evidence type="ECO:0000256" key="1">
    <source>
        <dbReference type="SAM" id="Phobius"/>
    </source>
</evidence>
<evidence type="ECO:0008006" key="4">
    <source>
        <dbReference type="Google" id="ProtNLM"/>
    </source>
</evidence>